<dbReference type="RefSeq" id="WP_096466486.1">
    <property type="nucleotide sequence ID" value="NZ_AP017312.1"/>
</dbReference>
<evidence type="ECO:0000313" key="4">
    <source>
        <dbReference type="EMBL" id="BAU28773.1"/>
    </source>
</evidence>
<evidence type="ECO:0000256" key="1">
    <source>
        <dbReference type="ARBA" id="ARBA00008635"/>
    </source>
</evidence>
<evidence type="ECO:0000256" key="2">
    <source>
        <dbReference type="ARBA" id="ARBA00022723"/>
    </source>
</evidence>
<dbReference type="GO" id="GO:0046872">
    <property type="term" value="F:metal ion binding"/>
    <property type="evidence" value="ECO:0007669"/>
    <property type="project" value="UniProtKB-KW"/>
</dbReference>
<evidence type="ECO:0000256" key="3">
    <source>
        <dbReference type="PIRSR" id="PIRSR607837-1"/>
    </source>
</evidence>
<dbReference type="Pfam" id="PF05163">
    <property type="entry name" value="DinB"/>
    <property type="match status" value="1"/>
</dbReference>
<protein>
    <submittedName>
        <fullName evidence="4">DinB family protein</fullName>
    </submittedName>
</protein>
<dbReference type="KEGG" id="asoc:CB4_02950"/>
<feature type="binding site" evidence="3">
    <location>
        <position position="140"/>
    </location>
    <ligand>
        <name>a divalent metal cation</name>
        <dbReference type="ChEBI" id="CHEBI:60240"/>
    </ligand>
</feature>
<proteinExistence type="inferred from homology"/>
<dbReference type="PANTHER" id="PTHR37302">
    <property type="entry name" value="SLR1116 PROTEIN"/>
    <property type="match status" value="1"/>
</dbReference>
<sequence length="170" mass="19797">MNNQAVQLYDYHTWANKRILEHVKNLQQEIYNKEAQGVFPSVSEALTHIYLMDALWLSVMSGDSFSTSIELLQQLSETTRGKSVHEMETAFLTLSERYKAFFEHKQNLDEAFSIEHPHFGRLETRLSELIQHVVNHGTYHRGQVTDMLRQLGHSGVSTDYVFYLYEKGRS</sequence>
<dbReference type="Proteomes" id="UP000217696">
    <property type="component" value="Chromosome"/>
</dbReference>
<dbReference type="OrthoDB" id="9811413at2"/>
<comment type="similarity">
    <text evidence="1">Belongs to the DinB family.</text>
</comment>
<dbReference type="InterPro" id="IPR034660">
    <property type="entry name" value="DinB/YfiT-like"/>
</dbReference>
<keyword evidence="2 3" id="KW-0479">Metal-binding</keyword>
<feature type="binding site" evidence="3">
    <location>
        <position position="136"/>
    </location>
    <ligand>
        <name>a divalent metal cation</name>
        <dbReference type="ChEBI" id="CHEBI:60240"/>
    </ligand>
</feature>
<dbReference type="EMBL" id="AP017312">
    <property type="protein sequence ID" value="BAU28773.1"/>
    <property type="molecule type" value="Genomic_DNA"/>
</dbReference>
<feature type="binding site" evidence="3">
    <location>
        <position position="48"/>
    </location>
    <ligand>
        <name>a divalent metal cation</name>
        <dbReference type="ChEBI" id="CHEBI:60240"/>
    </ligand>
</feature>
<keyword evidence="5" id="KW-1185">Reference proteome</keyword>
<dbReference type="AlphaFoldDB" id="A0A0U5AYC7"/>
<dbReference type="SUPFAM" id="SSF109854">
    <property type="entry name" value="DinB/YfiT-like putative metalloenzymes"/>
    <property type="match status" value="1"/>
</dbReference>
<evidence type="ECO:0000313" key="5">
    <source>
        <dbReference type="Proteomes" id="UP000217696"/>
    </source>
</evidence>
<dbReference type="Gene3D" id="1.20.120.450">
    <property type="entry name" value="dinb family like domain"/>
    <property type="match status" value="1"/>
</dbReference>
<dbReference type="PANTHER" id="PTHR37302:SF1">
    <property type="entry name" value="PROTEIN DINB"/>
    <property type="match status" value="1"/>
</dbReference>
<name>A0A0U5AYC7_9BACL</name>
<reference evidence="4 5" key="1">
    <citation type="submission" date="2015-12" db="EMBL/GenBank/DDBJ databases">
        <title>Genome sequence of Aneurinibacillus soli.</title>
        <authorList>
            <person name="Lee J.S."/>
            <person name="Lee K.C."/>
            <person name="Kim K.K."/>
            <person name="Lee B.W."/>
        </authorList>
    </citation>
    <scope>NUCLEOTIDE SEQUENCE [LARGE SCALE GENOMIC DNA]</scope>
    <source>
        <strain evidence="4 5">CB4</strain>
    </source>
</reference>
<organism evidence="4 5">
    <name type="scientific">Aneurinibacillus soli</name>
    <dbReference type="NCBI Taxonomy" id="1500254"/>
    <lineage>
        <taxon>Bacteria</taxon>
        <taxon>Bacillati</taxon>
        <taxon>Bacillota</taxon>
        <taxon>Bacilli</taxon>
        <taxon>Bacillales</taxon>
        <taxon>Paenibacillaceae</taxon>
        <taxon>Aneurinibacillus group</taxon>
        <taxon>Aneurinibacillus</taxon>
    </lineage>
</organism>
<accession>A0A0U5AYC7</accession>
<gene>
    <name evidence="4" type="ORF">CB4_02950</name>
</gene>
<dbReference type="InterPro" id="IPR007837">
    <property type="entry name" value="DinB"/>
</dbReference>